<evidence type="ECO:0000256" key="1">
    <source>
        <dbReference type="SAM" id="MobiDB-lite"/>
    </source>
</evidence>
<keyword evidence="2" id="KW-0472">Membrane</keyword>
<dbReference type="EMBL" id="CP036264">
    <property type="protein sequence ID" value="QEG01895.1"/>
    <property type="molecule type" value="Genomic_DNA"/>
</dbReference>
<organism evidence="3 4">
    <name type="scientific">Stieleria maiorica</name>
    <dbReference type="NCBI Taxonomy" id="2795974"/>
    <lineage>
        <taxon>Bacteria</taxon>
        <taxon>Pseudomonadati</taxon>
        <taxon>Planctomycetota</taxon>
        <taxon>Planctomycetia</taxon>
        <taxon>Pirellulales</taxon>
        <taxon>Pirellulaceae</taxon>
        <taxon>Stieleria</taxon>
    </lineage>
</organism>
<accession>A0A5B9MQ45</accession>
<reference evidence="3 4" key="1">
    <citation type="submission" date="2019-02" db="EMBL/GenBank/DDBJ databases">
        <title>Planctomycetal bacteria perform biofilm scaping via a novel small molecule.</title>
        <authorList>
            <person name="Jeske O."/>
            <person name="Boedeker C."/>
            <person name="Wiegand S."/>
            <person name="Breitling P."/>
            <person name="Kallscheuer N."/>
            <person name="Jogler M."/>
            <person name="Rohde M."/>
            <person name="Petersen J."/>
            <person name="Medema M.H."/>
            <person name="Surup F."/>
            <person name="Jogler C."/>
        </authorList>
    </citation>
    <scope>NUCLEOTIDE SEQUENCE [LARGE SCALE GENOMIC DNA]</scope>
    <source>
        <strain evidence="3 4">Mal15</strain>
    </source>
</reference>
<keyword evidence="4" id="KW-1185">Reference proteome</keyword>
<evidence type="ECO:0000256" key="2">
    <source>
        <dbReference type="SAM" id="Phobius"/>
    </source>
</evidence>
<keyword evidence="2" id="KW-1133">Transmembrane helix</keyword>
<dbReference type="Pfam" id="PF16868">
    <property type="entry name" value="NMT1_3"/>
    <property type="match status" value="1"/>
</dbReference>
<feature type="compositionally biased region" description="Polar residues" evidence="1">
    <location>
        <begin position="487"/>
        <end position="519"/>
    </location>
</feature>
<sequence>MTETTRDHSESLLAEHFRETRRQVRGLLLKIWGGGFLVVLFGFALAWFFIQPAPPRTIVMATGPTDGAYHRFALQYRDYLSRQGVTLELRPTAGSIENYQLLDSDPQVTLAIVQGGTAPETFGNSARIESLASLYFEPIWVFYRGEASPADLRGLGGKRIAIGRRGSGTESIAKLLLDENGIDSQSGATLVGVGGIDAVAQLRQKQIDAAIFVLPPESGLIRQLIADEDIHLMNFQRDDAYSRRHPFLTAVTLQRGVIDLQHDYPPRDVQLIAPAANLIATRSLHDALIPLLLRAATQTHHGEQSVLQPGRLPSTEFVEFPLNQSARVFFEDGPPFLQKYLPFWVASAINRGKILLLPAVTLLLPLFRMAPPLYRWRIRSRIYRWYEILRGIESELRGETDVERLVKDETTLVEMQGELDDLKSVPLSYMEEFYNLRLHVEFVQRRVRNAIDEQSQSLTHHPDGPPPVDATEESVPDPGTSPEASPPTGTRCPSTPSGDPSQPSQANTSSDKPPSDAAS</sequence>
<feature type="transmembrane region" description="Helical" evidence="2">
    <location>
        <begin position="27"/>
        <end position="50"/>
    </location>
</feature>
<dbReference type="RefSeq" id="WP_147870910.1">
    <property type="nucleotide sequence ID" value="NZ_CP036264.1"/>
</dbReference>
<gene>
    <name evidence="3" type="ORF">Mal15_59760</name>
</gene>
<proteinExistence type="predicted"/>
<dbReference type="AlphaFoldDB" id="A0A5B9MQ45"/>
<dbReference type="KEGG" id="smam:Mal15_59760"/>
<protein>
    <submittedName>
        <fullName evidence="3">NMT1/THI5 like protein</fullName>
    </submittedName>
</protein>
<keyword evidence="2" id="KW-0812">Transmembrane</keyword>
<name>A0A5B9MQ45_9BACT</name>
<dbReference type="SUPFAM" id="SSF53850">
    <property type="entry name" value="Periplasmic binding protein-like II"/>
    <property type="match status" value="1"/>
</dbReference>
<dbReference type="PANTHER" id="PTHR42941:SF1">
    <property type="entry name" value="SLL1037 PROTEIN"/>
    <property type="match status" value="1"/>
</dbReference>
<dbReference type="InterPro" id="IPR011852">
    <property type="entry name" value="TRAP_TAXI"/>
</dbReference>
<dbReference type="Proteomes" id="UP000321353">
    <property type="component" value="Chromosome"/>
</dbReference>
<evidence type="ECO:0000313" key="4">
    <source>
        <dbReference type="Proteomes" id="UP000321353"/>
    </source>
</evidence>
<feature type="region of interest" description="Disordered" evidence="1">
    <location>
        <begin position="453"/>
        <end position="519"/>
    </location>
</feature>
<dbReference type="Gene3D" id="3.40.190.10">
    <property type="entry name" value="Periplasmic binding protein-like II"/>
    <property type="match status" value="2"/>
</dbReference>
<dbReference type="PANTHER" id="PTHR42941">
    <property type="entry name" value="SLL1037 PROTEIN"/>
    <property type="match status" value="1"/>
</dbReference>
<evidence type="ECO:0000313" key="3">
    <source>
        <dbReference type="EMBL" id="QEG01895.1"/>
    </source>
</evidence>